<reference evidence="4 6" key="1">
    <citation type="journal article" date="2008" name="Science">
        <title>The Physcomitrella genome reveals evolutionary insights into the conquest of land by plants.</title>
        <authorList>
            <person name="Rensing S."/>
            <person name="Lang D."/>
            <person name="Zimmer A."/>
            <person name="Terry A."/>
            <person name="Salamov A."/>
            <person name="Shapiro H."/>
            <person name="Nishiyama T."/>
            <person name="Perroud P.-F."/>
            <person name="Lindquist E."/>
            <person name="Kamisugi Y."/>
            <person name="Tanahashi T."/>
            <person name="Sakakibara K."/>
            <person name="Fujita T."/>
            <person name="Oishi K."/>
            <person name="Shin-I T."/>
            <person name="Kuroki Y."/>
            <person name="Toyoda A."/>
            <person name="Suzuki Y."/>
            <person name="Hashimoto A."/>
            <person name="Yamaguchi K."/>
            <person name="Sugano A."/>
            <person name="Kohara Y."/>
            <person name="Fujiyama A."/>
            <person name="Anterola A."/>
            <person name="Aoki S."/>
            <person name="Ashton N."/>
            <person name="Barbazuk W.B."/>
            <person name="Barker E."/>
            <person name="Bennetzen J."/>
            <person name="Bezanilla M."/>
            <person name="Blankenship R."/>
            <person name="Cho S.H."/>
            <person name="Dutcher S."/>
            <person name="Estelle M."/>
            <person name="Fawcett J.A."/>
            <person name="Gundlach H."/>
            <person name="Hanada K."/>
            <person name="Heyl A."/>
            <person name="Hicks K.A."/>
            <person name="Hugh J."/>
            <person name="Lohr M."/>
            <person name="Mayer K."/>
            <person name="Melkozernov A."/>
            <person name="Murata T."/>
            <person name="Nelson D."/>
            <person name="Pils B."/>
            <person name="Prigge M."/>
            <person name="Reiss B."/>
            <person name="Renner T."/>
            <person name="Rombauts S."/>
            <person name="Rushton P."/>
            <person name="Sanderfoot A."/>
            <person name="Schween G."/>
            <person name="Shiu S.-H."/>
            <person name="Stueber K."/>
            <person name="Theodoulou F.L."/>
            <person name="Tu H."/>
            <person name="Van de Peer Y."/>
            <person name="Verrier P.J."/>
            <person name="Waters E."/>
            <person name="Wood A."/>
            <person name="Yang L."/>
            <person name="Cove D."/>
            <person name="Cuming A."/>
            <person name="Hasebe M."/>
            <person name="Lucas S."/>
            <person name="Mishler D.B."/>
            <person name="Reski R."/>
            <person name="Grigoriev I."/>
            <person name="Quatrano R.S."/>
            <person name="Boore J.L."/>
        </authorList>
    </citation>
    <scope>NUCLEOTIDE SEQUENCE [LARGE SCALE GENOMIC DNA]</scope>
    <source>
        <strain evidence="5 6">cv. Gransden 2004</strain>
    </source>
</reference>
<protein>
    <recommendedName>
        <fullName evidence="3">BTB domain-containing protein</fullName>
    </recommendedName>
</protein>
<dbReference type="PANTHER" id="PTHR47274:SF19">
    <property type="entry name" value="BTB DOMAIN-CONTAINING PROTEIN"/>
    <property type="match status" value="1"/>
</dbReference>
<dbReference type="RefSeq" id="XP_024391244.1">
    <property type="nucleotide sequence ID" value="XM_024535476.2"/>
</dbReference>
<evidence type="ECO:0000256" key="2">
    <source>
        <dbReference type="ARBA" id="ARBA00004906"/>
    </source>
</evidence>
<sequence length="259" mass="29591">MATMRRLSQGYITGSAVSQWDQLCPKCQTIVKEQGYETELKSGPSFQVQVVRLEMEKKLKLVEDRLHEREESERALQEQIIFLSTWDPVVMSPGYTDIILQSGGHIVNAHRAVLAAKSDVILKLMKGNLDQLGTVSMELHIFPEALDAFVRYFYTGHISHRDLKRYATKLLTAAKRYGVRSLQLVAERYIAKHVSKETALSTWELGTDHNSEIIKESVLQILVKDVQDIPKLGEYRMYRCQKDPELLVGLFENLLGRVT</sequence>
<dbReference type="PROSITE" id="PS50097">
    <property type="entry name" value="BTB"/>
    <property type="match status" value="1"/>
</dbReference>
<evidence type="ECO:0000313" key="4">
    <source>
        <dbReference type="EMBL" id="PNR43420.1"/>
    </source>
</evidence>
<evidence type="ECO:0000313" key="5">
    <source>
        <dbReference type="EnsemblPlants" id="Pp3c12_4290V3.1"/>
    </source>
</evidence>
<dbReference type="InterPro" id="IPR000210">
    <property type="entry name" value="BTB/POZ_dom"/>
</dbReference>
<feature type="domain" description="BTB" evidence="3">
    <location>
        <begin position="96"/>
        <end position="162"/>
    </location>
</feature>
<evidence type="ECO:0000259" key="3">
    <source>
        <dbReference type="PROSITE" id="PS50097"/>
    </source>
</evidence>
<keyword evidence="6" id="KW-1185">Reference proteome</keyword>
<evidence type="ECO:0000313" key="6">
    <source>
        <dbReference type="Proteomes" id="UP000006727"/>
    </source>
</evidence>
<dbReference type="InterPro" id="IPR011333">
    <property type="entry name" value="SKP1/BTB/POZ_sf"/>
</dbReference>
<dbReference type="PANTHER" id="PTHR47274">
    <property type="entry name" value="BTB/POZ DOMAIN CONTAINING PROTEIN, EXPRESSED-RELATED"/>
    <property type="match status" value="1"/>
</dbReference>
<dbReference type="SUPFAM" id="SSF54695">
    <property type="entry name" value="POZ domain"/>
    <property type="match status" value="1"/>
</dbReference>
<dbReference type="Proteomes" id="UP000006727">
    <property type="component" value="Chromosome 12"/>
</dbReference>
<dbReference type="Gramene" id="Pp3c12_4290V3.1">
    <property type="protein sequence ID" value="Pp3c12_4290V3.1"/>
    <property type="gene ID" value="Pp3c12_4290"/>
</dbReference>
<accession>A0A2K1JPE7</accession>
<name>A0A2K1JPE7_PHYPA</name>
<dbReference type="STRING" id="3218.A0A2K1JPE7"/>
<dbReference type="KEGG" id="ppp:112289833"/>
<dbReference type="SMART" id="SM00225">
    <property type="entry name" value="BTB"/>
    <property type="match status" value="1"/>
</dbReference>
<dbReference type="GeneID" id="112289833"/>
<dbReference type="EMBL" id="ABEU02000012">
    <property type="protein sequence ID" value="PNR43420.1"/>
    <property type="molecule type" value="Genomic_DNA"/>
</dbReference>
<comment type="pathway">
    <text evidence="2">Protein modification; protein ubiquitination.</text>
</comment>
<dbReference type="EnsemblPlants" id="Pp3c12_4290V3.1">
    <property type="protein sequence ID" value="Pp3c12_4290V3.1"/>
    <property type="gene ID" value="Pp3c12_4290"/>
</dbReference>
<proteinExistence type="predicted"/>
<evidence type="ECO:0000256" key="1">
    <source>
        <dbReference type="ARBA" id="ARBA00002668"/>
    </source>
</evidence>
<dbReference type="InterPro" id="IPR044784">
    <property type="entry name" value="At1g01640-like"/>
</dbReference>
<dbReference type="PaxDb" id="3218-PP1S246_82V6.1"/>
<dbReference type="AlphaFoldDB" id="A0A2K1JPE7"/>
<dbReference type="CDD" id="cd18186">
    <property type="entry name" value="BTB_POZ_ZBTB_KLHL-like"/>
    <property type="match status" value="1"/>
</dbReference>
<gene>
    <name evidence="5" type="primary">LOC112289833</name>
    <name evidence="4" type="ORF">PHYPA_015801</name>
</gene>
<dbReference type="OrthoDB" id="6359816at2759"/>
<dbReference type="Pfam" id="PF00651">
    <property type="entry name" value="BTB"/>
    <property type="match status" value="1"/>
</dbReference>
<organism evidence="4">
    <name type="scientific">Physcomitrium patens</name>
    <name type="common">Spreading-leaved earth moss</name>
    <name type="synonym">Physcomitrella patens</name>
    <dbReference type="NCBI Taxonomy" id="3218"/>
    <lineage>
        <taxon>Eukaryota</taxon>
        <taxon>Viridiplantae</taxon>
        <taxon>Streptophyta</taxon>
        <taxon>Embryophyta</taxon>
        <taxon>Bryophyta</taxon>
        <taxon>Bryophytina</taxon>
        <taxon>Bryopsida</taxon>
        <taxon>Funariidae</taxon>
        <taxon>Funariales</taxon>
        <taxon>Funariaceae</taxon>
        <taxon>Physcomitrium</taxon>
    </lineage>
</organism>
<reference evidence="4 6" key="2">
    <citation type="journal article" date="2018" name="Plant J.">
        <title>The Physcomitrella patens chromosome-scale assembly reveals moss genome structure and evolution.</title>
        <authorList>
            <person name="Lang D."/>
            <person name="Ullrich K.K."/>
            <person name="Murat F."/>
            <person name="Fuchs J."/>
            <person name="Jenkins J."/>
            <person name="Haas F.B."/>
            <person name="Piednoel M."/>
            <person name="Gundlach H."/>
            <person name="Van Bel M."/>
            <person name="Meyberg R."/>
            <person name="Vives C."/>
            <person name="Morata J."/>
            <person name="Symeonidi A."/>
            <person name="Hiss M."/>
            <person name="Muchero W."/>
            <person name="Kamisugi Y."/>
            <person name="Saleh O."/>
            <person name="Blanc G."/>
            <person name="Decker E.L."/>
            <person name="van Gessel N."/>
            <person name="Grimwood J."/>
            <person name="Hayes R.D."/>
            <person name="Graham S.W."/>
            <person name="Gunter L.E."/>
            <person name="McDaniel S.F."/>
            <person name="Hoernstein S.N.W."/>
            <person name="Larsson A."/>
            <person name="Li F.W."/>
            <person name="Perroud P.F."/>
            <person name="Phillips J."/>
            <person name="Ranjan P."/>
            <person name="Rokshar D.S."/>
            <person name="Rothfels C.J."/>
            <person name="Schneider L."/>
            <person name="Shu S."/>
            <person name="Stevenson D.W."/>
            <person name="Thummler F."/>
            <person name="Tillich M."/>
            <person name="Villarreal Aguilar J.C."/>
            <person name="Widiez T."/>
            <person name="Wong G.K."/>
            <person name="Wymore A."/>
            <person name="Zhang Y."/>
            <person name="Zimmer A.D."/>
            <person name="Quatrano R.S."/>
            <person name="Mayer K.F.X."/>
            <person name="Goodstein D."/>
            <person name="Casacuberta J.M."/>
            <person name="Vandepoele K."/>
            <person name="Reski R."/>
            <person name="Cuming A.C."/>
            <person name="Tuskan G.A."/>
            <person name="Maumus F."/>
            <person name="Salse J."/>
            <person name="Schmutz J."/>
            <person name="Rensing S.A."/>
        </authorList>
    </citation>
    <scope>NUCLEOTIDE SEQUENCE [LARGE SCALE GENOMIC DNA]</scope>
    <source>
        <strain evidence="5 6">cv. Gransden 2004</strain>
    </source>
</reference>
<reference evidence="5" key="3">
    <citation type="submission" date="2020-12" db="UniProtKB">
        <authorList>
            <consortium name="EnsemblPlants"/>
        </authorList>
    </citation>
    <scope>IDENTIFICATION</scope>
</reference>
<comment type="function">
    <text evidence="1">May act as a substrate-specific adapter of an E3 ubiquitin-protein ligase complex (CUL3-RBX1-BTB) which mediates the ubiquitination and subsequent proteasomal degradation of target proteins.</text>
</comment>
<dbReference type="Gene3D" id="3.30.710.10">
    <property type="entry name" value="Potassium Channel Kv1.1, Chain A"/>
    <property type="match status" value="1"/>
</dbReference>